<dbReference type="EMBL" id="PKPP01003614">
    <property type="protein sequence ID" value="PWA68523.1"/>
    <property type="molecule type" value="Genomic_DNA"/>
</dbReference>
<accession>A0A2U1N4V5</accession>
<dbReference type="PANTHER" id="PTHR13161:SF4">
    <property type="entry name" value="CLK4-ASSOCIATING SERINE_ARGININE RICH PROTEIN"/>
    <property type="match status" value="1"/>
</dbReference>
<dbReference type="InterPro" id="IPR040397">
    <property type="entry name" value="SWAP"/>
</dbReference>
<name>A0A2U1N4V5_ARTAN</name>
<protein>
    <submittedName>
        <fullName evidence="1">Uncharacterized protein</fullName>
    </submittedName>
</protein>
<keyword evidence="2" id="KW-1185">Reference proteome</keyword>
<dbReference type="OrthoDB" id="1532320at2759"/>
<dbReference type="Proteomes" id="UP000245207">
    <property type="component" value="Unassembled WGS sequence"/>
</dbReference>
<organism evidence="1 2">
    <name type="scientific">Artemisia annua</name>
    <name type="common">Sweet wormwood</name>
    <dbReference type="NCBI Taxonomy" id="35608"/>
    <lineage>
        <taxon>Eukaryota</taxon>
        <taxon>Viridiplantae</taxon>
        <taxon>Streptophyta</taxon>
        <taxon>Embryophyta</taxon>
        <taxon>Tracheophyta</taxon>
        <taxon>Spermatophyta</taxon>
        <taxon>Magnoliopsida</taxon>
        <taxon>eudicotyledons</taxon>
        <taxon>Gunneridae</taxon>
        <taxon>Pentapetalae</taxon>
        <taxon>asterids</taxon>
        <taxon>campanulids</taxon>
        <taxon>Asterales</taxon>
        <taxon>Asteraceae</taxon>
        <taxon>Asteroideae</taxon>
        <taxon>Anthemideae</taxon>
        <taxon>Artemisiinae</taxon>
        <taxon>Artemisia</taxon>
    </lineage>
</organism>
<reference evidence="1 2" key="1">
    <citation type="journal article" date="2018" name="Mol. Plant">
        <title>The genome of Artemisia annua provides insight into the evolution of Asteraceae family and artemisinin biosynthesis.</title>
        <authorList>
            <person name="Shen Q."/>
            <person name="Zhang L."/>
            <person name="Liao Z."/>
            <person name="Wang S."/>
            <person name="Yan T."/>
            <person name="Shi P."/>
            <person name="Liu M."/>
            <person name="Fu X."/>
            <person name="Pan Q."/>
            <person name="Wang Y."/>
            <person name="Lv Z."/>
            <person name="Lu X."/>
            <person name="Zhang F."/>
            <person name="Jiang W."/>
            <person name="Ma Y."/>
            <person name="Chen M."/>
            <person name="Hao X."/>
            <person name="Li L."/>
            <person name="Tang Y."/>
            <person name="Lv G."/>
            <person name="Zhou Y."/>
            <person name="Sun X."/>
            <person name="Brodelius P.E."/>
            <person name="Rose J.K.C."/>
            <person name="Tang K."/>
        </authorList>
    </citation>
    <scope>NUCLEOTIDE SEQUENCE [LARGE SCALE GENOMIC DNA]</scope>
    <source>
        <strain evidence="2">cv. Huhao1</strain>
        <tissue evidence="1">Leaf</tissue>
    </source>
</reference>
<dbReference type="STRING" id="35608.A0A2U1N4V5"/>
<comment type="caution">
    <text evidence="1">The sequence shown here is derived from an EMBL/GenBank/DDBJ whole genome shotgun (WGS) entry which is preliminary data.</text>
</comment>
<dbReference type="AlphaFoldDB" id="A0A2U1N4V5"/>
<proteinExistence type="predicted"/>
<gene>
    <name evidence="1" type="ORF">CTI12_AA306580</name>
</gene>
<evidence type="ECO:0000313" key="1">
    <source>
        <dbReference type="EMBL" id="PWA68523.1"/>
    </source>
</evidence>
<evidence type="ECO:0000313" key="2">
    <source>
        <dbReference type="Proteomes" id="UP000245207"/>
    </source>
</evidence>
<dbReference type="PANTHER" id="PTHR13161">
    <property type="entry name" value="SPLICING FACTOR SUPPRESSOR OF WHITE APRICOT"/>
    <property type="match status" value="1"/>
</dbReference>
<sequence>MDAARKRAQRRAVYLAKRRGDPQQSIHVSGNRCRMYREDGLYQAVKITKDYERKAELSEKKQQLLEARRLGGDCEQLDFEWGILEKEIDLLEHTAHVMKTDLIQRGLLVADEMKTQNMVLVDGKV</sequence>